<feature type="coiled-coil region" evidence="1">
    <location>
        <begin position="326"/>
        <end position="381"/>
    </location>
</feature>
<sequence>MPLVYRTLVSVPENGGDLVPAVSAVLSRWLSKRGNSGARVDFSSSGRHELSNRSCALVVRHDNTEEGLSFLRLTTESEKPDGVWRTSVTVVVDPELSPWRYVWLDMAVEPVPLLPEQPKVDVMPPEAARMLLDALPAHDGGHPLPSGPRIVRGRDDALVDALVATVRDPGRRLAVLATGAPKDVTVADWRGAMAAALSRCTGMCAVYVLDAAARGKVAERLPPGLDVPAGGVRTFLPGVEDEDDGSRHPRMNPSTLDTAREGEHIRNWVGAALSRRVRDNALAIRLPEPLQAVDALLSEETEDLLASAPPPSRDTPVAPGADPAAEIAAAQEREALELQIRRLREEVTRLGSQVKELSEERQELLAETADLTEELGATREQLNSARYEARWLRGQARDAGLFRLAAAPAPTDPRRRPPQDVPELLEHITDGTGLPYLYFTIDAQEVYELSESRKESLWVTRAWEALLALNDYARYQFDHPDRGLGFHSYLRENPDGYRVIPIKRLASQESDHVRNRGKLSEKRVFRVPEEVAPGGRVPMYAHIKLDIEYGICPRLYFYPHLGPGTTNRVYVGYLGRHLPVQQTN</sequence>
<comment type="caution">
    <text evidence="3">The sequence shown here is derived from an EMBL/GenBank/DDBJ whole genome shotgun (WGS) entry which is preliminary data.</text>
</comment>
<dbReference type="Proteomes" id="UP000536604">
    <property type="component" value="Unassembled WGS sequence"/>
</dbReference>
<organism evidence="3 4">
    <name type="scientific">Nocardiopsis algeriensis</name>
    <dbReference type="NCBI Taxonomy" id="1478215"/>
    <lineage>
        <taxon>Bacteria</taxon>
        <taxon>Bacillati</taxon>
        <taxon>Actinomycetota</taxon>
        <taxon>Actinomycetes</taxon>
        <taxon>Streptosporangiales</taxon>
        <taxon>Nocardiopsidaceae</taxon>
        <taxon>Nocardiopsis</taxon>
    </lineage>
</organism>
<evidence type="ECO:0000256" key="2">
    <source>
        <dbReference type="SAM" id="MobiDB-lite"/>
    </source>
</evidence>
<evidence type="ECO:0000256" key="1">
    <source>
        <dbReference type="SAM" id="Coils"/>
    </source>
</evidence>
<keyword evidence="1" id="KW-0175">Coiled coil</keyword>
<dbReference type="EMBL" id="JACHJO010000002">
    <property type="protein sequence ID" value="MBB6118656.1"/>
    <property type="molecule type" value="Genomic_DNA"/>
</dbReference>
<dbReference type="RefSeq" id="WP_184287051.1">
    <property type="nucleotide sequence ID" value="NZ_JACHJO010000002.1"/>
</dbReference>
<keyword evidence="4" id="KW-1185">Reference proteome</keyword>
<dbReference type="AlphaFoldDB" id="A0A841IN22"/>
<feature type="region of interest" description="Disordered" evidence="2">
    <location>
        <begin position="237"/>
        <end position="256"/>
    </location>
</feature>
<evidence type="ECO:0000313" key="3">
    <source>
        <dbReference type="EMBL" id="MBB6118656.1"/>
    </source>
</evidence>
<evidence type="ECO:0000313" key="4">
    <source>
        <dbReference type="Proteomes" id="UP000536604"/>
    </source>
</evidence>
<gene>
    <name evidence="3" type="ORF">FHS13_000588</name>
</gene>
<reference evidence="3 4" key="1">
    <citation type="submission" date="2020-08" db="EMBL/GenBank/DDBJ databases">
        <title>Genomic Encyclopedia of Type Strains, Phase III (KMG-III): the genomes of soil and plant-associated and newly described type strains.</title>
        <authorList>
            <person name="Whitman W."/>
        </authorList>
    </citation>
    <scope>NUCLEOTIDE SEQUENCE [LARGE SCALE GENOMIC DNA]</scope>
    <source>
        <strain evidence="3 4">CECT 8712</strain>
    </source>
</reference>
<protein>
    <submittedName>
        <fullName evidence="3">Uncharacterized protein</fullName>
    </submittedName>
</protein>
<proteinExistence type="predicted"/>
<name>A0A841IN22_9ACTN</name>
<accession>A0A841IN22</accession>